<evidence type="ECO:0000313" key="1">
    <source>
        <dbReference type="EMBL" id="EOQ37217.1"/>
    </source>
</evidence>
<gene>
    <name evidence="1" type="ORF">HMPREF1526_01908</name>
</gene>
<evidence type="ECO:0000313" key="2">
    <source>
        <dbReference type="Proteomes" id="UP000013981"/>
    </source>
</evidence>
<keyword evidence="2" id="KW-1185">Reference proteome</keyword>
<dbReference type="AlphaFoldDB" id="R8W235"/>
<dbReference type="HOGENOM" id="CLU_1419498_0_0_9"/>
<sequence length="205" mass="23222">MSIVNSIETVREWLGSTVCPMVQLKLPDDSATDASYPYKLVNPTAFSLFVPSKDRLPPKVPAPIPSVCVQIVEGTDSLTMSSRSIKIRLCFSAWDPGYHGRDIFKPKNDGSGAYVQWQNEEAAAFFEKNGEGWRDAWNFVDTALRMIENAEYIGPLRVMKEDGITFGPVSEQDAVPDFYPYWFAWVEFAVEEILTRTPKDYQHLL</sequence>
<reference evidence="1 2" key="1">
    <citation type="submission" date="2013-01" db="EMBL/GenBank/DDBJ databases">
        <title>The Genome Sequence of Butyricicoccus pullicaecorum 1.2.</title>
        <authorList>
            <consortium name="The Broad Institute Genome Sequencing Platform"/>
            <person name="Earl A."/>
            <person name="Ward D."/>
            <person name="Feldgarden M."/>
            <person name="Gevers D."/>
            <person name="Van Immerseel F."/>
            <person name="Eeckhaut V."/>
            <person name="Walker B."/>
            <person name="Young S.K."/>
            <person name="Zeng Q."/>
            <person name="Gargeya S."/>
            <person name="Fitzgerald M."/>
            <person name="Haas B."/>
            <person name="Abouelleil A."/>
            <person name="Alvarado L."/>
            <person name="Arachchi H.M."/>
            <person name="Berlin A.M."/>
            <person name="Chapman S.B."/>
            <person name="Dewar J."/>
            <person name="Goldberg J."/>
            <person name="Griggs A."/>
            <person name="Gujja S."/>
            <person name="Hansen M."/>
            <person name="Howarth C."/>
            <person name="Imamovic A."/>
            <person name="Larimer J."/>
            <person name="McCowan C."/>
            <person name="Murphy C."/>
            <person name="Neiman D."/>
            <person name="Pearson M."/>
            <person name="Priest M."/>
            <person name="Roberts A."/>
            <person name="Saif S."/>
            <person name="Shea T."/>
            <person name="Sisk P."/>
            <person name="Sykes S."/>
            <person name="Wortman J."/>
            <person name="Nusbaum C."/>
            <person name="Birren B."/>
        </authorList>
    </citation>
    <scope>NUCLEOTIDE SEQUENCE [LARGE SCALE GENOMIC DNA]</scope>
    <source>
        <strain evidence="1 2">1.2</strain>
    </source>
</reference>
<organism evidence="1 2">
    <name type="scientific">Butyricicoccus pullicaecorum 1.2</name>
    <dbReference type="NCBI Taxonomy" id="1203606"/>
    <lineage>
        <taxon>Bacteria</taxon>
        <taxon>Bacillati</taxon>
        <taxon>Bacillota</taxon>
        <taxon>Clostridia</taxon>
        <taxon>Eubacteriales</taxon>
        <taxon>Butyricicoccaceae</taxon>
        <taxon>Butyricicoccus</taxon>
    </lineage>
</organism>
<dbReference type="OrthoDB" id="2054816at2"/>
<proteinExistence type="predicted"/>
<protein>
    <submittedName>
        <fullName evidence="1">Uncharacterized protein</fullName>
    </submittedName>
</protein>
<name>R8W235_9FIRM</name>
<comment type="caution">
    <text evidence="1">The sequence shown here is derived from an EMBL/GenBank/DDBJ whole genome shotgun (WGS) entry which is preliminary data.</text>
</comment>
<dbReference type="Proteomes" id="UP000013981">
    <property type="component" value="Unassembled WGS sequence"/>
</dbReference>
<accession>R8W235</accession>
<dbReference type="EMBL" id="AQOB01000006">
    <property type="protein sequence ID" value="EOQ37217.1"/>
    <property type="molecule type" value="Genomic_DNA"/>
</dbReference>
<dbReference type="RefSeq" id="WP_016148042.1">
    <property type="nucleotide sequence ID" value="NZ_KB976104.1"/>
</dbReference>
<dbReference type="eggNOG" id="ENOG502ZA2C">
    <property type="taxonomic scope" value="Bacteria"/>
</dbReference>
<dbReference type="PATRIC" id="fig|1203606.4.peg.1862"/>